<keyword evidence="1" id="KW-0472">Membrane</keyword>
<feature type="transmembrane region" description="Helical" evidence="1">
    <location>
        <begin position="133"/>
        <end position="150"/>
    </location>
</feature>
<feature type="transmembrane region" description="Helical" evidence="1">
    <location>
        <begin position="204"/>
        <end position="233"/>
    </location>
</feature>
<evidence type="ECO:0008006" key="4">
    <source>
        <dbReference type="Google" id="ProtNLM"/>
    </source>
</evidence>
<evidence type="ECO:0000313" key="3">
    <source>
        <dbReference type="Proteomes" id="UP000237839"/>
    </source>
</evidence>
<dbReference type="Proteomes" id="UP000237839">
    <property type="component" value="Unassembled WGS sequence"/>
</dbReference>
<feature type="transmembrane region" description="Helical" evidence="1">
    <location>
        <begin position="350"/>
        <end position="369"/>
    </location>
</feature>
<protein>
    <recommendedName>
        <fullName evidence="4">Dolichyl-phosphate-mannose-protein mannosyltransferase</fullName>
    </recommendedName>
</protein>
<evidence type="ECO:0000256" key="1">
    <source>
        <dbReference type="SAM" id="Phobius"/>
    </source>
</evidence>
<feature type="transmembrane region" description="Helical" evidence="1">
    <location>
        <begin position="83"/>
        <end position="106"/>
    </location>
</feature>
<dbReference type="EMBL" id="PUGF01000006">
    <property type="protein sequence ID" value="PRC93559.1"/>
    <property type="molecule type" value="Genomic_DNA"/>
</dbReference>
<feature type="transmembrane region" description="Helical" evidence="1">
    <location>
        <begin position="12"/>
        <end position="28"/>
    </location>
</feature>
<proteinExistence type="predicted"/>
<dbReference type="AlphaFoldDB" id="A0A2S9H0Q4"/>
<accession>A0A2S9H0Q4</accession>
<keyword evidence="1" id="KW-0812">Transmembrane</keyword>
<keyword evidence="3" id="KW-1185">Reference proteome</keyword>
<feature type="transmembrane region" description="Helical" evidence="1">
    <location>
        <begin position="112"/>
        <end position="128"/>
    </location>
</feature>
<comment type="caution">
    <text evidence="2">The sequence shown here is derived from an EMBL/GenBank/DDBJ whole genome shotgun (WGS) entry which is preliminary data.</text>
</comment>
<dbReference type="OrthoDB" id="2675565at2"/>
<gene>
    <name evidence="2" type="ORF">S2091_1560</name>
</gene>
<feature type="transmembrane region" description="Helical" evidence="1">
    <location>
        <begin position="271"/>
        <end position="293"/>
    </location>
</feature>
<feature type="transmembrane region" description="Helical" evidence="1">
    <location>
        <begin position="325"/>
        <end position="343"/>
    </location>
</feature>
<keyword evidence="1" id="KW-1133">Transmembrane helix</keyword>
<feature type="transmembrane region" description="Helical" evidence="1">
    <location>
        <begin position="175"/>
        <end position="192"/>
    </location>
</feature>
<dbReference type="RefSeq" id="WP_105531229.1">
    <property type="nucleotide sequence ID" value="NZ_PUGF01000006.1"/>
</dbReference>
<name>A0A2S9H0Q4_9BURK</name>
<sequence>MYLTTNNKHALFLTLALATFIVSTIFIWQGNKGFSLWDEGFLWYGAQRTMLGEVPIRDFLAYDPGRYYWSATLMSIFGNNGIISLRVTVAIFQTFGLFIGLFLISISTKKQNLIYLLLSCAVLFIWMLPRHKLFDISLSIFIIGILTFLIENPTNKRFFITGFCIGLIAFFGRNHGLYAVLGMIGVMLWLNIKKNQNINFLKNFLVWITGVIIGFSPMILMIVFVPGFALAFLDSIRFLFEIKATNLPLPIPWPWLIQFNTLPFNESIRGFLVGIIFIGVLVFGVLSIAWVFLGKIKNKQIPSAFVATSFLALPYAQFAYSRADVSHLAQGIFPFLIGGLVLLSSQPSKIKWSITIMFCIGSVWILLAYQPDWQCIENKQCVEIKISNNKLEVDPSTANDVALLRKLVNQYAPNNESFIAAPFWPGAYALLDRKSPMWEIYALFPRSQAFEQTEIERIKKTNPRFAIVLDIPLDGHNELRFKNTHPLIHQYIVDNFDLIPNSLNQTYQIYKSKEGSL</sequence>
<organism evidence="2 3">
    <name type="scientific">Solimicrobium silvestre</name>
    <dbReference type="NCBI Taxonomy" id="2099400"/>
    <lineage>
        <taxon>Bacteria</taxon>
        <taxon>Pseudomonadati</taxon>
        <taxon>Pseudomonadota</taxon>
        <taxon>Betaproteobacteria</taxon>
        <taxon>Burkholderiales</taxon>
        <taxon>Oxalobacteraceae</taxon>
        <taxon>Solimicrobium</taxon>
    </lineage>
</organism>
<feature type="transmembrane region" description="Helical" evidence="1">
    <location>
        <begin position="300"/>
        <end position="319"/>
    </location>
</feature>
<reference evidence="2 3" key="1">
    <citation type="submission" date="2018-02" db="EMBL/GenBank/DDBJ databases">
        <title>Solimicrobium silvestre gen. nov., sp. nov., isolated from alpine forest soil.</title>
        <authorList>
            <person name="Margesin R."/>
            <person name="Albuquerque L."/>
            <person name="Zhang D.-C."/>
            <person name="Froufe H.J.C."/>
            <person name="Severino R."/>
            <person name="Roxo I."/>
            <person name="Egas C."/>
            <person name="Da Costa M.S."/>
        </authorList>
    </citation>
    <scope>NUCLEOTIDE SEQUENCE [LARGE SCALE GENOMIC DNA]</scope>
    <source>
        <strain evidence="2 3">S20-91</strain>
    </source>
</reference>
<evidence type="ECO:0000313" key="2">
    <source>
        <dbReference type="EMBL" id="PRC93559.1"/>
    </source>
</evidence>